<dbReference type="AlphaFoldDB" id="X1AVP9"/>
<comment type="caution">
    <text evidence="1">The sequence shown here is derived from an EMBL/GenBank/DDBJ whole genome shotgun (WGS) entry which is preliminary data.</text>
</comment>
<organism evidence="1">
    <name type="scientific">marine sediment metagenome</name>
    <dbReference type="NCBI Taxonomy" id="412755"/>
    <lineage>
        <taxon>unclassified sequences</taxon>
        <taxon>metagenomes</taxon>
        <taxon>ecological metagenomes</taxon>
    </lineage>
</organism>
<proteinExistence type="predicted"/>
<gene>
    <name evidence="1" type="ORF">S01H4_27349</name>
</gene>
<name>X1AVP9_9ZZZZ</name>
<sequence length="94" mass="10764">MVAKKRKKREIDIDDIIEARVQEEIAKALADKTPKALQPKLPKKSEPILCTNCRYWQQNAVQEGGILNGRCHATPLLPQRKATDWCIKGVRDER</sequence>
<dbReference type="EMBL" id="BART01013352">
    <property type="protein sequence ID" value="GAG76303.1"/>
    <property type="molecule type" value="Genomic_DNA"/>
</dbReference>
<protein>
    <submittedName>
        <fullName evidence="1">Uncharacterized protein</fullName>
    </submittedName>
</protein>
<evidence type="ECO:0000313" key="1">
    <source>
        <dbReference type="EMBL" id="GAG76303.1"/>
    </source>
</evidence>
<accession>X1AVP9</accession>
<reference evidence="1" key="1">
    <citation type="journal article" date="2014" name="Front. Microbiol.">
        <title>High frequency of phylogenetically diverse reductive dehalogenase-homologous genes in deep subseafloor sedimentary metagenomes.</title>
        <authorList>
            <person name="Kawai M."/>
            <person name="Futagami T."/>
            <person name="Toyoda A."/>
            <person name="Takaki Y."/>
            <person name="Nishi S."/>
            <person name="Hori S."/>
            <person name="Arai W."/>
            <person name="Tsubouchi T."/>
            <person name="Morono Y."/>
            <person name="Uchiyama I."/>
            <person name="Ito T."/>
            <person name="Fujiyama A."/>
            <person name="Inagaki F."/>
            <person name="Takami H."/>
        </authorList>
    </citation>
    <scope>NUCLEOTIDE SEQUENCE</scope>
    <source>
        <strain evidence="1">Expedition CK06-06</strain>
    </source>
</reference>